<feature type="transmembrane region" description="Helical" evidence="1">
    <location>
        <begin position="82"/>
        <end position="101"/>
    </location>
</feature>
<comment type="caution">
    <text evidence="2">The sequence shown here is derived from an EMBL/GenBank/DDBJ whole genome shotgun (WGS) entry which is preliminary data.</text>
</comment>
<dbReference type="RefSeq" id="WP_116078629.1">
    <property type="nucleotide sequence ID" value="NZ_CP187638.1"/>
</dbReference>
<organism evidence="2 3">
    <name type="scientific">Priestia megaterium</name>
    <name type="common">Bacillus megaterium</name>
    <dbReference type="NCBI Taxonomy" id="1404"/>
    <lineage>
        <taxon>Bacteria</taxon>
        <taxon>Bacillati</taxon>
        <taxon>Bacillota</taxon>
        <taxon>Bacilli</taxon>
        <taxon>Bacillales</taxon>
        <taxon>Bacillaceae</taxon>
        <taxon>Priestia</taxon>
    </lineage>
</organism>
<gene>
    <name evidence="2" type="ORF">C3744_28295</name>
</gene>
<evidence type="ECO:0000313" key="2">
    <source>
        <dbReference type="EMBL" id="RDZ06683.1"/>
    </source>
</evidence>
<name>A0A3D8WU09_PRIMG</name>
<accession>A0A3D8WU09</accession>
<evidence type="ECO:0000256" key="1">
    <source>
        <dbReference type="SAM" id="Phobius"/>
    </source>
</evidence>
<keyword evidence="1" id="KW-0812">Transmembrane</keyword>
<proteinExistence type="predicted"/>
<keyword evidence="1" id="KW-1133">Transmembrane helix</keyword>
<feature type="transmembrane region" description="Helical" evidence="1">
    <location>
        <begin position="48"/>
        <end position="70"/>
    </location>
</feature>
<dbReference type="EMBL" id="PQWM01000059">
    <property type="protein sequence ID" value="RDZ06683.1"/>
    <property type="molecule type" value="Genomic_DNA"/>
</dbReference>
<feature type="transmembrane region" description="Helical" evidence="1">
    <location>
        <begin position="15"/>
        <end position="36"/>
    </location>
</feature>
<evidence type="ECO:0000313" key="3">
    <source>
        <dbReference type="Proteomes" id="UP000256519"/>
    </source>
</evidence>
<protein>
    <submittedName>
        <fullName evidence="2">Uncharacterized protein</fullName>
    </submittedName>
</protein>
<sequence>MYIWSNSEGAISLLFSRPVFIFFIVVLAALFITILMQNKKQLVTGLHVITIVIISLFISGLILFLEGIIVDDLNLSGDTISSYMFLIIVALCVINSVTYSFKNKKFQ</sequence>
<dbReference type="AlphaFoldDB" id="A0A3D8WU09"/>
<dbReference type="Proteomes" id="UP000256519">
    <property type="component" value="Unassembled WGS sequence"/>
</dbReference>
<keyword evidence="1" id="KW-0472">Membrane</keyword>
<reference evidence="2 3" key="1">
    <citation type="journal article" date="2018" name="Appl. Environ. Microbiol.">
        <title>Antimicrobial susceptibility testing and tentative epidemiological cut-off values of five Bacillus species relevant for use as animal feed additives or for plant protection.</title>
        <authorList>
            <person name="Agerso Y."/>
            <person name="Stuer-Lauridsen B."/>
            <person name="Bjerre K."/>
            <person name="Jensen M.G."/>
            <person name="Johansen E."/>
            <person name="Bennedsen M."/>
            <person name="Brockmann E."/>
            <person name="Nielsen B."/>
        </authorList>
    </citation>
    <scope>NUCLEOTIDE SEQUENCE [LARGE SCALE GENOMIC DNA]</scope>
    <source>
        <strain evidence="2 3">CHCC20162</strain>
    </source>
</reference>